<accession>A0A6A6R9S7</accession>
<dbReference type="PANTHER" id="PTHR37015:SF2">
    <property type="entry name" value="REVERSE TRANSCRIPTASE DOMAIN-CONTAINING PROTEIN"/>
    <property type="match status" value="1"/>
</dbReference>
<dbReference type="PANTHER" id="PTHR37015">
    <property type="entry name" value="REVERSE TRANSCRIPTASE DOMAIN-CONTAINING PROTEIN"/>
    <property type="match status" value="1"/>
</dbReference>
<dbReference type="OrthoDB" id="74545at2759"/>
<evidence type="ECO:0000313" key="3">
    <source>
        <dbReference type="Proteomes" id="UP000799750"/>
    </source>
</evidence>
<protein>
    <recommendedName>
        <fullName evidence="4">Reverse transcriptase domain-containing protein</fullName>
    </recommendedName>
</protein>
<reference evidence="2" key="1">
    <citation type="journal article" date="2020" name="Stud. Mycol.">
        <title>101 Dothideomycetes genomes: a test case for predicting lifestyles and emergence of pathogens.</title>
        <authorList>
            <person name="Haridas S."/>
            <person name="Albert R."/>
            <person name="Binder M."/>
            <person name="Bloem J."/>
            <person name="Labutti K."/>
            <person name="Salamov A."/>
            <person name="Andreopoulos B."/>
            <person name="Baker S."/>
            <person name="Barry K."/>
            <person name="Bills G."/>
            <person name="Bluhm B."/>
            <person name="Cannon C."/>
            <person name="Castanera R."/>
            <person name="Culley D."/>
            <person name="Daum C."/>
            <person name="Ezra D."/>
            <person name="Gonzalez J."/>
            <person name="Henrissat B."/>
            <person name="Kuo A."/>
            <person name="Liang C."/>
            <person name="Lipzen A."/>
            <person name="Lutzoni F."/>
            <person name="Magnuson J."/>
            <person name="Mondo S."/>
            <person name="Nolan M."/>
            <person name="Ohm R."/>
            <person name="Pangilinan J."/>
            <person name="Park H.-J."/>
            <person name="Ramirez L."/>
            <person name="Alfaro M."/>
            <person name="Sun H."/>
            <person name="Tritt A."/>
            <person name="Yoshinaga Y."/>
            <person name="Zwiers L.-H."/>
            <person name="Turgeon B."/>
            <person name="Goodwin S."/>
            <person name="Spatafora J."/>
            <person name="Crous P."/>
            <person name="Grigoriev I."/>
        </authorList>
    </citation>
    <scope>NUCLEOTIDE SEQUENCE</scope>
    <source>
        <strain evidence="2">CBS 269.34</strain>
    </source>
</reference>
<gene>
    <name evidence="2" type="ORF">BU16DRAFT_500064</name>
</gene>
<dbReference type="CDD" id="cd01709">
    <property type="entry name" value="RT_like_1"/>
    <property type="match status" value="1"/>
</dbReference>
<organism evidence="2 3">
    <name type="scientific">Lophium mytilinum</name>
    <dbReference type="NCBI Taxonomy" id="390894"/>
    <lineage>
        <taxon>Eukaryota</taxon>
        <taxon>Fungi</taxon>
        <taxon>Dikarya</taxon>
        <taxon>Ascomycota</taxon>
        <taxon>Pezizomycotina</taxon>
        <taxon>Dothideomycetes</taxon>
        <taxon>Pleosporomycetidae</taxon>
        <taxon>Mytilinidiales</taxon>
        <taxon>Mytilinidiaceae</taxon>
        <taxon>Lophium</taxon>
    </lineage>
</organism>
<feature type="compositionally biased region" description="Low complexity" evidence="1">
    <location>
        <begin position="415"/>
        <end position="434"/>
    </location>
</feature>
<keyword evidence="3" id="KW-1185">Reference proteome</keyword>
<feature type="compositionally biased region" description="Polar residues" evidence="1">
    <location>
        <begin position="440"/>
        <end position="458"/>
    </location>
</feature>
<evidence type="ECO:0000256" key="1">
    <source>
        <dbReference type="SAM" id="MobiDB-lite"/>
    </source>
</evidence>
<evidence type="ECO:0008006" key="4">
    <source>
        <dbReference type="Google" id="ProtNLM"/>
    </source>
</evidence>
<evidence type="ECO:0000313" key="2">
    <source>
        <dbReference type="EMBL" id="KAF2501164.1"/>
    </source>
</evidence>
<dbReference type="AlphaFoldDB" id="A0A6A6R9S7"/>
<proteinExistence type="predicted"/>
<dbReference type="Proteomes" id="UP000799750">
    <property type="component" value="Unassembled WGS sequence"/>
</dbReference>
<dbReference type="EMBL" id="MU004182">
    <property type="protein sequence ID" value="KAF2501164.1"/>
    <property type="molecule type" value="Genomic_DNA"/>
</dbReference>
<feature type="region of interest" description="Disordered" evidence="1">
    <location>
        <begin position="390"/>
        <end position="496"/>
    </location>
</feature>
<name>A0A6A6R9S7_9PEZI</name>
<sequence>MASSGSVFSETLRSITTTKLDELSKKRASFEQQYAAILAAVEGTTDPIDRFRTLIDGLKACFAAKTIAGKPRLEADLKYLDRFTEQARYDPSVLPRLQGEWDKILLQHLSVQSLKYEYATLYGQLVTEWLASQQKPKSTSADDVEMSDVFEEVPAAKKLESRALWEQSVFEPFDADLGALKSYLEDLFRPMDEEKRDVYNAFKHFRKQVEGYESAMSRPAQFTISTLGWTIEGLLSSDLLNDEKRAVLKDFKSNSTILGEIADVLNMRMAALDDWSWGPDVPVEQRRRLNGIYSIHLHEDLLQAIFLQYIGMQWSVFFKRELKNFRKVKGAWNPLRNTVPKLDHKRREYFLGPQKQTPTLQTKRRSIHRQKYFLAQLPDSVHQNVVADEGDEEAENFGVAADDSEDEEAFPRQRSMQMPAQQYQAASQYQAPRAARTHQSRQMANYQRASAYNVTDSLGQPPPQGYDPQGYSFKRRTNAPDPDAESDDGDVQSKNPMDDRQTLLHLLSTEIVINTQIHGELTCFRSSFEDWNSKLSHDTILAVMAFFGMSSKWVAFFKKFLEAPLKFMDEPSSSPRIRRRGTPGNHALSDLFGETTLFCLDYAINQMVGGAPLYRMYDDFWFWSPNHEKCVKAWQTVSDFTKVIGASLKKAKSGAVRVGRDSQELAIDERLPKGTIRWGFLYLNPQSGRFEIDQKIIESHIEELQTQLQSQKSIFGWIQAWNTYATVFFVSNFGKPSNCYGRDHVDNMLSTHKRIHSAIFAAMGDTESKSVVEYIKKTIQERFAVSNIPDGFLFFPVELGGLDLRSPFVNLLQIRDAVLESPTDLLKDFFEAERDQYRKAKAKFESGATRRDSHYLEDPEWEPPAGEKDIFMSFEEFTRYREDYTSDFSSGLVQVFEKLLQRPQEESIDPTPQVLDGTRTLTGTPANLRSWHSMEPYWKWVTQMYGPEMMERFGGLNVVDPGLLPIGMVSLFRGKRVNWQG</sequence>